<reference evidence="2" key="2">
    <citation type="submission" date="2020-11" db="EMBL/GenBank/DDBJ databases">
        <authorList>
            <person name="McCartney M.A."/>
            <person name="Auch B."/>
            <person name="Kono T."/>
            <person name="Mallez S."/>
            <person name="Becker A."/>
            <person name="Gohl D.M."/>
            <person name="Silverstein K.A.T."/>
            <person name="Koren S."/>
            <person name="Bechman K.B."/>
            <person name="Herman A."/>
            <person name="Abrahante J.E."/>
            <person name="Garbe J."/>
        </authorList>
    </citation>
    <scope>NUCLEOTIDE SEQUENCE</scope>
    <source>
        <strain evidence="2">Duluth1</strain>
        <tissue evidence="2">Whole animal</tissue>
    </source>
</reference>
<keyword evidence="3" id="KW-1185">Reference proteome</keyword>
<feature type="region of interest" description="Disordered" evidence="1">
    <location>
        <begin position="1"/>
        <end position="448"/>
    </location>
</feature>
<feature type="compositionally biased region" description="Polar residues" evidence="1">
    <location>
        <begin position="254"/>
        <end position="264"/>
    </location>
</feature>
<feature type="compositionally biased region" description="Polar residues" evidence="1">
    <location>
        <begin position="319"/>
        <end position="342"/>
    </location>
</feature>
<protein>
    <submittedName>
        <fullName evidence="2">Uncharacterized protein</fullName>
    </submittedName>
</protein>
<reference evidence="2" key="1">
    <citation type="journal article" date="2019" name="bioRxiv">
        <title>The Genome of the Zebra Mussel, Dreissena polymorpha: A Resource for Invasive Species Research.</title>
        <authorList>
            <person name="McCartney M.A."/>
            <person name="Auch B."/>
            <person name="Kono T."/>
            <person name="Mallez S."/>
            <person name="Zhang Y."/>
            <person name="Obille A."/>
            <person name="Becker A."/>
            <person name="Abrahante J.E."/>
            <person name="Garbe J."/>
            <person name="Badalamenti J.P."/>
            <person name="Herman A."/>
            <person name="Mangelson H."/>
            <person name="Liachko I."/>
            <person name="Sullivan S."/>
            <person name="Sone E.D."/>
            <person name="Koren S."/>
            <person name="Silverstein K.A.T."/>
            <person name="Beckman K.B."/>
            <person name="Gohl D.M."/>
        </authorList>
    </citation>
    <scope>NUCLEOTIDE SEQUENCE</scope>
    <source>
        <strain evidence="2">Duluth1</strain>
        <tissue evidence="2">Whole animal</tissue>
    </source>
</reference>
<sequence length="448" mass="47413">MVRKARDTGGPLVPYETASPGRLPRPRPRETKRQSAEKQALRDRSPRPNVFVLSGTIGPKYTKTAIASPPGEMLGRNQAADSGLGPVYRLDPSSALFDPRDGPGVRLKTPPRSAGPSAESKKSVRAPPPPGPGGLRPKWTGYVQKNTTSISGTVGPNGTGHVPKDTTTLSGTVGRVERTHPRGRGAVGYRDRKNRPLTGRAKSRRTPPRSAGPSAESNAPTPGAVGPSVTETVKIAVTKIRVTNPNGNPNGTGQVQKDTTTISGTVGRVERTHPRGRGAFGYRDRKNRPGPSAESNAPTPGAVGPSVTETVKIAVTKIRVTNPNDKPNGTGQVQKDTTTISGTVGRVERTHPRGRGAFGYRDRKNRPGPSAESNAPTPGAVGPSVTETVKIAVAKIRVTNPNDKPNGTGQVQKDTTTISGTVGRVERTHPRGRGAFGYRDRKNRRNEN</sequence>
<name>A0A9D4D0R0_DREPO</name>
<dbReference type="EMBL" id="JAIWYP010000011">
    <property type="protein sequence ID" value="KAH3737011.1"/>
    <property type="molecule type" value="Genomic_DNA"/>
</dbReference>
<dbReference type="AlphaFoldDB" id="A0A9D4D0R0"/>
<feature type="compositionally biased region" description="Polar residues" evidence="1">
    <location>
        <begin position="399"/>
        <end position="420"/>
    </location>
</feature>
<feature type="compositionally biased region" description="Polar residues" evidence="1">
    <location>
        <begin position="143"/>
        <end position="156"/>
    </location>
</feature>
<evidence type="ECO:0000256" key="1">
    <source>
        <dbReference type="SAM" id="MobiDB-lite"/>
    </source>
</evidence>
<evidence type="ECO:0000313" key="2">
    <source>
        <dbReference type="EMBL" id="KAH3737011.1"/>
    </source>
</evidence>
<comment type="caution">
    <text evidence="2">The sequence shown here is derived from an EMBL/GenBank/DDBJ whole genome shotgun (WGS) entry which is preliminary data.</text>
</comment>
<evidence type="ECO:0000313" key="3">
    <source>
        <dbReference type="Proteomes" id="UP000828390"/>
    </source>
</evidence>
<feature type="compositionally biased region" description="Low complexity" evidence="1">
    <location>
        <begin position="243"/>
        <end position="253"/>
    </location>
</feature>
<proteinExistence type="predicted"/>
<accession>A0A9D4D0R0</accession>
<organism evidence="2 3">
    <name type="scientific">Dreissena polymorpha</name>
    <name type="common">Zebra mussel</name>
    <name type="synonym">Mytilus polymorpha</name>
    <dbReference type="NCBI Taxonomy" id="45954"/>
    <lineage>
        <taxon>Eukaryota</taxon>
        <taxon>Metazoa</taxon>
        <taxon>Spiralia</taxon>
        <taxon>Lophotrochozoa</taxon>
        <taxon>Mollusca</taxon>
        <taxon>Bivalvia</taxon>
        <taxon>Autobranchia</taxon>
        <taxon>Heteroconchia</taxon>
        <taxon>Euheterodonta</taxon>
        <taxon>Imparidentia</taxon>
        <taxon>Neoheterodontei</taxon>
        <taxon>Myida</taxon>
        <taxon>Dreissenoidea</taxon>
        <taxon>Dreissenidae</taxon>
        <taxon>Dreissena</taxon>
    </lineage>
</organism>
<dbReference type="Proteomes" id="UP000828390">
    <property type="component" value="Unassembled WGS sequence"/>
</dbReference>
<feature type="compositionally biased region" description="Basic and acidic residues" evidence="1">
    <location>
        <begin position="27"/>
        <end position="46"/>
    </location>
</feature>
<gene>
    <name evidence="2" type="ORF">DPMN_043587</name>
</gene>